<reference evidence="1 2" key="1">
    <citation type="submission" date="2019-07" db="EMBL/GenBank/DDBJ databases">
        <title>Whole genome shotgun sequence of Chryseobacterium hagamense NBRC 105253.</title>
        <authorList>
            <person name="Hosoyama A."/>
            <person name="Uohara A."/>
            <person name="Ohji S."/>
            <person name="Ichikawa N."/>
        </authorList>
    </citation>
    <scope>NUCLEOTIDE SEQUENCE [LARGE SCALE GENOMIC DNA]</scope>
    <source>
        <strain evidence="1 2">NBRC 105253</strain>
    </source>
</reference>
<accession>A0A511YQ07</accession>
<proteinExistence type="predicted"/>
<protein>
    <recommendedName>
        <fullName evidence="3">WG repeat-containing protein</fullName>
    </recommendedName>
</protein>
<keyword evidence="2" id="KW-1185">Reference proteome</keyword>
<dbReference type="Proteomes" id="UP000321863">
    <property type="component" value="Unassembled WGS sequence"/>
</dbReference>
<name>A0A511YQ07_9FLAO</name>
<evidence type="ECO:0000313" key="1">
    <source>
        <dbReference type="EMBL" id="GEN77284.1"/>
    </source>
</evidence>
<gene>
    <name evidence="1" type="ORF">CHA01nite_30240</name>
</gene>
<sequence>MVVQPQYQSISWYDPSVQGFHAEQNGKFGIIDHHSVQVIPFISSQPVFADGTDYVVFDGFGYYRYSGKTKIRLGEYGNTGKFPVREGWMEDKGFSGTQTAEEPKLTWRDLRPEDLEMLRPYEEERKYKINFKADYLEILSGNAPVGIYIPEIGKLYRSTPDTVFVGWQVFNGKPYLLTTDSSGRFGLTDEFSREIYPVKYASILMMDHQHLIQLSEPDPADRKNLRFTTVLGNGIALKGRFEPFGTVPKNGHAFQLYYTMIDGARNYAGEDGTLYFED</sequence>
<organism evidence="1 2">
    <name type="scientific">Chryseobacterium hagamense</name>
    <dbReference type="NCBI Taxonomy" id="395935"/>
    <lineage>
        <taxon>Bacteria</taxon>
        <taxon>Pseudomonadati</taxon>
        <taxon>Bacteroidota</taxon>
        <taxon>Flavobacteriia</taxon>
        <taxon>Flavobacteriales</taxon>
        <taxon>Weeksellaceae</taxon>
        <taxon>Chryseobacterium group</taxon>
        <taxon>Chryseobacterium</taxon>
    </lineage>
</organism>
<evidence type="ECO:0008006" key="3">
    <source>
        <dbReference type="Google" id="ProtNLM"/>
    </source>
</evidence>
<dbReference type="EMBL" id="BJYJ01000020">
    <property type="protein sequence ID" value="GEN77284.1"/>
    <property type="molecule type" value="Genomic_DNA"/>
</dbReference>
<dbReference type="AlphaFoldDB" id="A0A511YQ07"/>
<comment type="caution">
    <text evidence="1">The sequence shown here is derived from an EMBL/GenBank/DDBJ whole genome shotgun (WGS) entry which is preliminary data.</text>
</comment>
<evidence type="ECO:0000313" key="2">
    <source>
        <dbReference type="Proteomes" id="UP000321863"/>
    </source>
</evidence>